<protein>
    <submittedName>
        <fullName evidence="8">YihY/virulence factor BrkB family protein</fullName>
    </submittedName>
</protein>
<keyword evidence="2" id="KW-1003">Cell membrane</keyword>
<proteinExistence type="predicted"/>
<keyword evidence="4 7" id="KW-1133">Transmembrane helix</keyword>
<keyword evidence="3 7" id="KW-0812">Transmembrane</keyword>
<feature type="transmembrane region" description="Helical" evidence="7">
    <location>
        <begin position="146"/>
        <end position="179"/>
    </location>
</feature>
<evidence type="ECO:0000256" key="5">
    <source>
        <dbReference type="ARBA" id="ARBA00023136"/>
    </source>
</evidence>
<feature type="transmembrane region" description="Helical" evidence="7">
    <location>
        <begin position="105"/>
        <end position="125"/>
    </location>
</feature>
<dbReference type="Proteomes" id="UP001597135">
    <property type="component" value="Unassembled WGS sequence"/>
</dbReference>
<evidence type="ECO:0000256" key="1">
    <source>
        <dbReference type="ARBA" id="ARBA00004651"/>
    </source>
</evidence>
<dbReference type="PIRSF" id="PIRSF035875">
    <property type="entry name" value="RNase_BN"/>
    <property type="match status" value="1"/>
</dbReference>
<feature type="transmembrane region" description="Helical" evidence="7">
    <location>
        <begin position="257"/>
        <end position="279"/>
    </location>
</feature>
<dbReference type="PANTHER" id="PTHR30213:SF0">
    <property type="entry name" value="UPF0761 MEMBRANE PROTEIN YIHY"/>
    <property type="match status" value="1"/>
</dbReference>
<evidence type="ECO:0000256" key="6">
    <source>
        <dbReference type="SAM" id="MobiDB-lite"/>
    </source>
</evidence>
<evidence type="ECO:0000313" key="9">
    <source>
        <dbReference type="Proteomes" id="UP001597135"/>
    </source>
</evidence>
<name>A0ABW3ZF19_9RHOB</name>
<dbReference type="InterPro" id="IPR017039">
    <property type="entry name" value="Virul_fac_BrkB"/>
</dbReference>
<evidence type="ECO:0000256" key="4">
    <source>
        <dbReference type="ARBA" id="ARBA00022989"/>
    </source>
</evidence>
<reference evidence="9" key="1">
    <citation type="journal article" date="2019" name="Int. J. Syst. Evol. Microbiol.">
        <title>The Global Catalogue of Microorganisms (GCM) 10K type strain sequencing project: providing services to taxonomists for standard genome sequencing and annotation.</title>
        <authorList>
            <consortium name="The Broad Institute Genomics Platform"/>
            <consortium name="The Broad Institute Genome Sequencing Center for Infectious Disease"/>
            <person name="Wu L."/>
            <person name="Ma J."/>
        </authorList>
    </citation>
    <scope>NUCLEOTIDE SEQUENCE [LARGE SCALE GENOMIC DNA]</scope>
    <source>
        <strain evidence="9">CCUG 62953</strain>
    </source>
</reference>
<accession>A0ABW3ZF19</accession>
<sequence>MTDVLRGQAAKKPTQIPQRGWWDILKRVVHDVIHDHVSVVSAGVAFFGLLAIFPAVTALISIAGLVLHPSDVAAQLDSLATMLPPDAASIIQDQVLKVTGGDEKATGLAAIFSFMLAYYGAVKGVKTLIEGMNVAYNEREKRSFVVLNLTAVALTLVLIVGVILATSVMLVLPVVLSFFPIPVGVEILLTAGRFLVATAMVIFGLSLLYRFAPSRRRPKWRWVSPGAVIACALWMIGTAGFSLYAQNFASYTETYGALGGVIILLTWLWLSAFIVLLGAELNAEMEHQTRTDTTVGHPRPEGARGAVKADTTPEGMRGPDADPDDVSRVGETA</sequence>
<evidence type="ECO:0000256" key="3">
    <source>
        <dbReference type="ARBA" id="ARBA00022692"/>
    </source>
</evidence>
<evidence type="ECO:0000256" key="7">
    <source>
        <dbReference type="SAM" id="Phobius"/>
    </source>
</evidence>
<dbReference type="RefSeq" id="WP_386801865.1">
    <property type="nucleotide sequence ID" value="NZ_JBHTMU010000006.1"/>
</dbReference>
<dbReference type="PANTHER" id="PTHR30213">
    <property type="entry name" value="INNER MEMBRANE PROTEIN YHJD"/>
    <property type="match status" value="1"/>
</dbReference>
<feature type="region of interest" description="Disordered" evidence="6">
    <location>
        <begin position="288"/>
        <end position="333"/>
    </location>
</feature>
<feature type="transmembrane region" description="Helical" evidence="7">
    <location>
        <begin position="44"/>
        <end position="67"/>
    </location>
</feature>
<comment type="caution">
    <text evidence="8">The sequence shown here is derived from an EMBL/GenBank/DDBJ whole genome shotgun (WGS) entry which is preliminary data.</text>
</comment>
<keyword evidence="5 7" id="KW-0472">Membrane</keyword>
<keyword evidence="9" id="KW-1185">Reference proteome</keyword>
<evidence type="ECO:0000256" key="2">
    <source>
        <dbReference type="ARBA" id="ARBA00022475"/>
    </source>
</evidence>
<dbReference type="NCBIfam" id="TIGR00765">
    <property type="entry name" value="yihY_not_rbn"/>
    <property type="match status" value="1"/>
</dbReference>
<dbReference type="EMBL" id="JBHTMU010000006">
    <property type="protein sequence ID" value="MFD1341801.1"/>
    <property type="molecule type" value="Genomic_DNA"/>
</dbReference>
<dbReference type="Pfam" id="PF03631">
    <property type="entry name" value="Virul_fac_BrkB"/>
    <property type="match status" value="1"/>
</dbReference>
<evidence type="ECO:0000313" key="8">
    <source>
        <dbReference type="EMBL" id="MFD1341801.1"/>
    </source>
</evidence>
<feature type="compositionally biased region" description="Basic and acidic residues" evidence="6">
    <location>
        <begin position="317"/>
        <end position="333"/>
    </location>
</feature>
<gene>
    <name evidence="8" type="ORF">ACFQ4E_05150</name>
</gene>
<feature type="transmembrane region" description="Helical" evidence="7">
    <location>
        <begin position="191"/>
        <end position="211"/>
    </location>
</feature>
<feature type="transmembrane region" description="Helical" evidence="7">
    <location>
        <begin position="223"/>
        <end position="245"/>
    </location>
</feature>
<comment type="subcellular location">
    <subcellularLocation>
        <location evidence="1">Cell membrane</location>
        <topology evidence="1">Multi-pass membrane protein</topology>
    </subcellularLocation>
</comment>
<organism evidence="8 9">
    <name type="scientific">Litorisediminicola beolgyonensis</name>
    <dbReference type="NCBI Taxonomy" id="1173614"/>
    <lineage>
        <taxon>Bacteria</taxon>
        <taxon>Pseudomonadati</taxon>
        <taxon>Pseudomonadota</taxon>
        <taxon>Alphaproteobacteria</taxon>
        <taxon>Rhodobacterales</taxon>
        <taxon>Paracoccaceae</taxon>
        <taxon>Litorisediminicola</taxon>
    </lineage>
</organism>